<comment type="cofactor">
    <cofactor evidence="7">
        <name>Mg(2+)</name>
        <dbReference type="ChEBI" id="CHEBI:18420"/>
    </cofactor>
</comment>
<dbReference type="Pfam" id="PF00013">
    <property type="entry name" value="KH_1"/>
    <property type="match status" value="1"/>
</dbReference>
<evidence type="ECO:0000256" key="2">
    <source>
        <dbReference type="ARBA" id="ARBA00022490"/>
    </source>
</evidence>
<dbReference type="InterPro" id="IPR036456">
    <property type="entry name" value="PNPase_PH_RNA-bd_sf"/>
</dbReference>
<dbReference type="CDD" id="cd04472">
    <property type="entry name" value="S1_PNPase"/>
    <property type="match status" value="1"/>
</dbReference>
<keyword evidence="4 7" id="KW-0548">Nucleotidyltransferase</keyword>
<keyword evidence="3 7" id="KW-0808">Transferase</keyword>
<dbReference type="Pfam" id="PF00575">
    <property type="entry name" value="S1"/>
    <property type="match status" value="1"/>
</dbReference>
<accession>A0ABM7NXL8</accession>
<feature type="domain" description="S1 motif" evidence="9">
    <location>
        <begin position="634"/>
        <end position="704"/>
    </location>
</feature>
<dbReference type="InterPro" id="IPR004087">
    <property type="entry name" value="KH_dom"/>
</dbReference>
<keyword evidence="11" id="KW-1185">Reference proteome</keyword>
<dbReference type="Pfam" id="PF03726">
    <property type="entry name" value="PNPase"/>
    <property type="match status" value="1"/>
</dbReference>
<dbReference type="InterPro" id="IPR015847">
    <property type="entry name" value="ExoRNase_PH_dom2"/>
</dbReference>
<comment type="similarity">
    <text evidence="1 7">Belongs to the polyribonucleotide nucleotidyltransferase family.</text>
</comment>
<dbReference type="Pfam" id="PF01138">
    <property type="entry name" value="RNase_PH"/>
    <property type="match status" value="2"/>
</dbReference>
<feature type="compositionally biased region" description="Basic and acidic residues" evidence="8">
    <location>
        <begin position="712"/>
        <end position="777"/>
    </location>
</feature>
<evidence type="ECO:0000313" key="10">
    <source>
        <dbReference type="EMBL" id="BCS85267.1"/>
    </source>
</evidence>
<dbReference type="InterPro" id="IPR012340">
    <property type="entry name" value="NA-bd_OB-fold"/>
</dbReference>
<feature type="binding site" evidence="7">
    <location>
        <position position="501"/>
    </location>
    <ligand>
        <name>Mg(2+)</name>
        <dbReference type="ChEBI" id="CHEBI:18420"/>
    </ligand>
</feature>
<dbReference type="PROSITE" id="PS50084">
    <property type="entry name" value="KH_TYPE_1"/>
    <property type="match status" value="1"/>
</dbReference>
<evidence type="ECO:0000256" key="1">
    <source>
        <dbReference type="ARBA" id="ARBA00007404"/>
    </source>
</evidence>
<dbReference type="NCBIfam" id="TIGR03591">
    <property type="entry name" value="polynuc_phos"/>
    <property type="match status" value="1"/>
</dbReference>
<evidence type="ECO:0000256" key="3">
    <source>
        <dbReference type="ARBA" id="ARBA00022679"/>
    </source>
</evidence>
<protein>
    <recommendedName>
        <fullName evidence="7">Polyribonucleotide nucleotidyltransferase</fullName>
        <ecNumber evidence="7">2.7.7.8</ecNumber>
    </recommendedName>
    <alternativeName>
        <fullName evidence="7">Polynucleotide phosphorylase</fullName>
        <shortName evidence="7">PNPase</shortName>
    </alternativeName>
</protein>
<feature type="region of interest" description="Disordered" evidence="8">
    <location>
        <begin position="712"/>
        <end position="792"/>
    </location>
</feature>
<evidence type="ECO:0000256" key="4">
    <source>
        <dbReference type="ARBA" id="ARBA00022695"/>
    </source>
</evidence>
<dbReference type="SUPFAM" id="SSF54211">
    <property type="entry name" value="Ribosomal protein S5 domain 2-like"/>
    <property type="match status" value="2"/>
</dbReference>
<evidence type="ECO:0000256" key="5">
    <source>
        <dbReference type="ARBA" id="ARBA00022842"/>
    </source>
</evidence>
<dbReference type="SMART" id="SM00316">
    <property type="entry name" value="S1"/>
    <property type="match status" value="1"/>
</dbReference>
<dbReference type="PANTHER" id="PTHR11252">
    <property type="entry name" value="POLYRIBONUCLEOTIDE NUCLEOTIDYLTRANSFERASE"/>
    <property type="match status" value="1"/>
</dbReference>
<evidence type="ECO:0000259" key="9">
    <source>
        <dbReference type="PROSITE" id="PS50126"/>
    </source>
</evidence>
<dbReference type="PIRSF" id="PIRSF005499">
    <property type="entry name" value="PNPase"/>
    <property type="match status" value="1"/>
</dbReference>
<name>A0ABM7NXL8_9BACT</name>
<dbReference type="Pfam" id="PF03725">
    <property type="entry name" value="RNase_PH_C"/>
    <property type="match status" value="1"/>
</dbReference>
<evidence type="ECO:0000256" key="7">
    <source>
        <dbReference type="HAMAP-Rule" id="MF_01595"/>
    </source>
</evidence>
<gene>
    <name evidence="7 10" type="primary">pnp</name>
    <name evidence="10" type="ORF">prwr041_11600</name>
</gene>
<dbReference type="EMBL" id="AP024484">
    <property type="protein sequence ID" value="BCS85267.1"/>
    <property type="molecule type" value="Genomic_DNA"/>
</dbReference>
<evidence type="ECO:0000256" key="6">
    <source>
        <dbReference type="ARBA" id="ARBA00022884"/>
    </source>
</evidence>
<dbReference type="SUPFAM" id="SSF55666">
    <property type="entry name" value="Ribonuclease PH domain 2-like"/>
    <property type="match status" value="2"/>
</dbReference>
<dbReference type="RefSeq" id="WP_207155421.1">
    <property type="nucleotide sequence ID" value="NZ_AP024484.1"/>
</dbReference>
<dbReference type="Gene3D" id="3.30.230.70">
    <property type="entry name" value="GHMP Kinase, N-terminal domain"/>
    <property type="match status" value="2"/>
</dbReference>
<sequence length="792" mass="88383">MNVITKTVQLPDGRTISIETGKVAKQADGAAVIRMGNTVLLATVCAAKDAVPGTDFMPLQVDYREQYSAAGRFPGGFTKREGKASDNEILTSRLVDRVLRPLFPSNYHAEVYVQVMLLSADGVDQPDALAGFAASAAMACSDIPFDYAISEVRVARVNGEYVINPTFQQMADADMDLMVGATTDNIMMVEGEMKEVSEQDLIDALKAAADAIKPMCLIQTELSKELGTDVKREYEDEINDEELRDQIKKELYTPVYDVNKQALEKHARMDAFDKILADFLEAYDAAHTDLSADDLEEKHAEAHRYYDDVMRDAMRRCILDEGMRLDGRKTTDIRPIWCEVDALPMPHGSAIFQRGETMSLSTCTLGTKLDEKMVDDVLGKSYMRFLLHYNFPPFSTGEAKAQRGVGRREIGHGHLAWRGLKGQIPENYPYTVRLVSQILESNGSSSMASVCAGTLALMDAGVPIKKPVSGIAMGLIKNPGEDKYAILSDILGDEDHLGDMDFKTTGTKDGLTATQMDIKCDGLSFEILEQALMQAKAGREHILDKMLETMSEPRAELKPQVPRIETLDIPKEFIGAIIGPGGKIIQQMQEETGATITIDEADGKGHIQISAPNKDSIDAAMNKIKSIVAVPEVGEVYEGTVRSIMPYGCFVEILPGKDGLLHISEIDWKRLETVEEAGIHEGDKIKVKLMEIDPKTGKYKISRRALLEKPEGYVERERRPRPDRNDRGERGEYRPRREGDFRPRRDDDRHDNYNRRPRHDDDRYEGGGRRFEHKDNVEENNGSNENNEHNAE</sequence>
<dbReference type="SUPFAM" id="SSF54791">
    <property type="entry name" value="Eukaryotic type KH-domain (KH-domain type I)"/>
    <property type="match status" value="1"/>
</dbReference>
<dbReference type="InterPro" id="IPR036612">
    <property type="entry name" value="KH_dom_type_1_sf"/>
</dbReference>
<keyword evidence="7" id="KW-0479">Metal-binding</keyword>
<proteinExistence type="inferred from homology"/>
<dbReference type="InterPro" id="IPR001247">
    <property type="entry name" value="ExoRNase_PH_dom1"/>
</dbReference>
<comment type="catalytic activity">
    <reaction evidence="7">
        <text>RNA(n+1) + phosphate = RNA(n) + a ribonucleoside 5'-diphosphate</text>
        <dbReference type="Rhea" id="RHEA:22096"/>
        <dbReference type="Rhea" id="RHEA-COMP:14527"/>
        <dbReference type="Rhea" id="RHEA-COMP:17342"/>
        <dbReference type="ChEBI" id="CHEBI:43474"/>
        <dbReference type="ChEBI" id="CHEBI:57930"/>
        <dbReference type="ChEBI" id="CHEBI:140395"/>
        <dbReference type="EC" id="2.7.7.8"/>
    </reaction>
</comment>
<comment type="subcellular location">
    <subcellularLocation>
        <location evidence="7">Cytoplasm</location>
    </subcellularLocation>
</comment>
<dbReference type="Proteomes" id="UP001319045">
    <property type="component" value="Chromosome"/>
</dbReference>
<keyword evidence="6 7" id="KW-0694">RNA-binding</keyword>
<dbReference type="NCBIfam" id="NF008805">
    <property type="entry name" value="PRK11824.1"/>
    <property type="match status" value="1"/>
</dbReference>
<dbReference type="HAMAP" id="MF_01595">
    <property type="entry name" value="PNPase"/>
    <property type="match status" value="1"/>
</dbReference>
<feature type="binding site" evidence="7">
    <location>
        <position position="495"/>
    </location>
    <ligand>
        <name>Mg(2+)</name>
        <dbReference type="ChEBI" id="CHEBI:18420"/>
    </ligand>
</feature>
<dbReference type="SUPFAM" id="SSF50249">
    <property type="entry name" value="Nucleic acid-binding proteins"/>
    <property type="match status" value="1"/>
</dbReference>
<dbReference type="InterPro" id="IPR020568">
    <property type="entry name" value="Ribosomal_Su5_D2-typ_SF"/>
</dbReference>
<dbReference type="PROSITE" id="PS50126">
    <property type="entry name" value="S1"/>
    <property type="match status" value="1"/>
</dbReference>
<dbReference type="InterPro" id="IPR036345">
    <property type="entry name" value="ExoRNase_PH_dom2_sf"/>
</dbReference>
<dbReference type="SUPFAM" id="SSF46915">
    <property type="entry name" value="Polynucleotide phosphorylase/guanosine pentaphosphate synthase (PNPase/GPSI), domain 3"/>
    <property type="match status" value="1"/>
</dbReference>
<keyword evidence="2 7" id="KW-0963">Cytoplasm</keyword>
<keyword evidence="5 7" id="KW-0460">Magnesium</keyword>
<dbReference type="Gene3D" id="2.40.50.140">
    <property type="entry name" value="Nucleic acid-binding proteins"/>
    <property type="match status" value="1"/>
</dbReference>
<evidence type="ECO:0000256" key="8">
    <source>
        <dbReference type="SAM" id="MobiDB-lite"/>
    </source>
</evidence>
<dbReference type="InterPro" id="IPR012162">
    <property type="entry name" value="PNPase"/>
</dbReference>
<dbReference type="SMART" id="SM00322">
    <property type="entry name" value="KH"/>
    <property type="match status" value="1"/>
</dbReference>
<comment type="function">
    <text evidence="7">Involved in mRNA degradation. Catalyzes the phosphorolysis of single-stranded polyribonucleotides processively in the 3'- to 5'-direction.</text>
</comment>
<dbReference type="Gene3D" id="3.30.1370.10">
    <property type="entry name" value="K Homology domain, type 1"/>
    <property type="match status" value="1"/>
</dbReference>
<reference evidence="10 11" key="1">
    <citation type="journal article" date="2022" name="Int. J. Syst. Evol. Microbiol.">
        <title>Prevotella herbatica sp. nov., a plant polysaccharide-decomposing anaerobic bacterium isolated from a methanogenic reactor.</title>
        <authorList>
            <person name="Uek A."/>
            <person name="Tonouchi A."/>
            <person name="Kaku N."/>
            <person name="Ueki K."/>
        </authorList>
    </citation>
    <scope>NUCLEOTIDE SEQUENCE [LARGE SCALE GENOMIC DNA]</scope>
    <source>
        <strain evidence="10 11">WR041</strain>
    </source>
</reference>
<dbReference type="InterPro" id="IPR027408">
    <property type="entry name" value="PNPase/RNase_PH_dom_sf"/>
</dbReference>
<dbReference type="PANTHER" id="PTHR11252:SF0">
    <property type="entry name" value="POLYRIBONUCLEOTIDE NUCLEOTIDYLTRANSFERASE 1, MITOCHONDRIAL"/>
    <property type="match status" value="1"/>
</dbReference>
<evidence type="ECO:0000313" key="11">
    <source>
        <dbReference type="Proteomes" id="UP001319045"/>
    </source>
</evidence>
<dbReference type="InterPro" id="IPR003029">
    <property type="entry name" value="S1_domain"/>
</dbReference>
<dbReference type="CDD" id="cd02393">
    <property type="entry name" value="KH-I_PNPase"/>
    <property type="match status" value="1"/>
</dbReference>
<dbReference type="InterPro" id="IPR015848">
    <property type="entry name" value="PNPase_PH_RNA-bd_bac/org-type"/>
</dbReference>
<organism evidence="10 11">
    <name type="scientific">Prevotella herbatica</name>
    <dbReference type="NCBI Taxonomy" id="2801997"/>
    <lineage>
        <taxon>Bacteria</taxon>
        <taxon>Pseudomonadati</taxon>
        <taxon>Bacteroidota</taxon>
        <taxon>Bacteroidia</taxon>
        <taxon>Bacteroidales</taxon>
        <taxon>Prevotellaceae</taxon>
        <taxon>Prevotella</taxon>
    </lineage>
</organism>
<dbReference type="InterPro" id="IPR004088">
    <property type="entry name" value="KH_dom_type_1"/>
</dbReference>
<dbReference type="CDD" id="cd11364">
    <property type="entry name" value="RNase_PH_PNPase_2"/>
    <property type="match status" value="1"/>
</dbReference>
<dbReference type="EC" id="2.7.7.8" evidence="7"/>